<comment type="caution">
    <text evidence="1">The sequence shown here is derived from an EMBL/GenBank/DDBJ whole genome shotgun (WGS) entry which is preliminary data.</text>
</comment>
<protein>
    <submittedName>
        <fullName evidence="1">Uncharacterized protein</fullName>
    </submittedName>
</protein>
<proteinExistence type="predicted"/>
<evidence type="ECO:0000313" key="2">
    <source>
        <dbReference type="Proteomes" id="UP001372338"/>
    </source>
</evidence>
<organism evidence="1 2">
    <name type="scientific">Crotalaria pallida</name>
    <name type="common">Smooth rattlebox</name>
    <name type="synonym">Crotalaria striata</name>
    <dbReference type="NCBI Taxonomy" id="3830"/>
    <lineage>
        <taxon>Eukaryota</taxon>
        <taxon>Viridiplantae</taxon>
        <taxon>Streptophyta</taxon>
        <taxon>Embryophyta</taxon>
        <taxon>Tracheophyta</taxon>
        <taxon>Spermatophyta</taxon>
        <taxon>Magnoliopsida</taxon>
        <taxon>eudicotyledons</taxon>
        <taxon>Gunneridae</taxon>
        <taxon>Pentapetalae</taxon>
        <taxon>rosids</taxon>
        <taxon>fabids</taxon>
        <taxon>Fabales</taxon>
        <taxon>Fabaceae</taxon>
        <taxon>Papilionoideae</taxon>
        <taxon>50 kb inversion clade</taxon>
        <taxon>genistoids sensu lato</taxon>
        <taxon>core genistoids</taxon>
        <taxon>Crotalarieae</taxon>
        <taxon>Crotalaria</taxon>
    </lineage>
</organism>
<keyword evidence="2" id="KW-1185">Reference proteome</keyword>
<evidence type="ECO:0000313" key="1">
    <source>
        <dbReference type="EMBL" id="KAK7256913.1"/>
    </source>
</evidence>
<gene>
    <name evidence="1" type="ORF">RIF29_30489</name>
</gene>
<accession>A0AAN9HUQ0</accession>
<reference evidence="1 2" key="1">
    <citation type="submission" date="2024-01" db="EMBL/GenBank/DDBJ databases">
        <title>The genomes of 5 underutilized Papilionoideae crops provide insights into root nodulation and disease resistanc.</title>
        <authorList>
            <person name="Yuan L."/>
        </authorList>
    </citation>
    <scope>NUCLEOTIDE SEQUENCE [LARGE SCALE GENOMIC DNA]</scope>
    <source>
        <strain evidence="1">ZHUSHIDOU_FW_LH</strain>
        <tissue evidence="1">Leaf</tissue>
    </source>
</reference>
<dbReference type="Proteomes" id="UP001372338">
    <property type="component" value="Unassembled WGS sequence"/>
</dbReference>
<sequence>MRATFHRRLSLSPSLFYSVRSVSLSLRSMISNTKQPPTATSDESYFSPSPLPFPFSFLFSQICFPFPPIHDQQHETTATSDESYFSPSPLPFPFSFLFSQIRFPFPPIHDQQHETTANRHL</sequence>
<dbReference type="EMBL" id="JAYWIO010000006">
    <property type="protein sequence ID" value="KAK7256913.1"/>
    <property type="molecule type" value="Genomic_DNA"/>
</dbReference>
<dbReference type="AlphaFoldDB" id="A0AAN9HUQ0"/>
<name>A0AAN9HUQ0_CROPI</name>